<dbReference type="SMR" id="V7CI38"/>
<gene>
    <name evidence="1" type="ORF">PHAVU_002G098400g</name>
</gene>
<dbReference type="AlphaFoldDB" id="V7CI38"/>
<protein>
    <submittedName>
        <fullName evidence="1">Uncharacterized protein</fullName>
    </submittedName>
</protein>
<keyword evidence="2" id="KW-1185">Reference proteome</keyword>
<organism evidence="1 2">
    <name type="scientific">Phaseolus vulgaris</name>
    <name type="common">Kidney bean</name>
    <name type="synonym">French bean</name>
    <dbReference type="NCBI Taxonomy" id="3885"/>
    <lineage>
        <taxon>Eukaryota</taxon>
        <taxon>Viridiplantae</taxon>
        <taxon>Streptophyta</taxon>
        <taxon>Embryophyta</taxon>
        <taxon>Tracheophyta</taxon>
        <taxon>Spermatophyta</taxon>
        <taxon>Magnoliopsida</taxon>
        <taxon>eudicotyledons</taxon>
        <taxon>Gunneridae</taxon>
        <taxon>Pentapetalae</taxon>
        <taxon>rosids</taxon>
        <taxon>fabids</taxon>
        <taxon>Fabales</taxon>
        <taxon>Fabaceae</taxon>
        <taxon>Papilionoideae</taxon>
        <taxon>50 kb inversion clade</taxon>
        <taxon>NPAAA clade</taxon>
        <taxon>indigoferoid/millettioid clade</taxon>
        <taxon>Phaseoleae</taxon>
        <taxon>Phaseolus</taxon>
    </lineage>
</organism>
<dbReference type="EMBL" id="CM002289">
    <property type="protein sequence ID" value="ESW29779.1"/>
    <property type="molecule type" value="Genomic_DNA"/>
</dbReference>
<reference evidence="2" key="1">
    <citation type="journal article" date="2014" name="Nat. Genet.">
        <title>A reference genome for common bean and genome-wide analysis of dual domestications.</title>
        <authorList>
            <person name="Schmutz J."/>
            <person name="McClean P.E."/>
            <person name="Mamidi S."/>
            <person name="Wu G.A."/>
            <person name="Cannon S.B."/>
            <person name="Grimwood J."/>
            <person name="Jenkins J."/>
            <person name="Shu S."/>
            <person name="Song Q."/>
            <person name="Chavarro C."/>
            <person name="Torres-Torres M."/>
            <person name="Geffroy V."/>
            <person name="Moghaddam S.M."/>
            <person name="Gao D."/>
            <person name="Abernathy B."/>
            <person name="Barry K."/>
            <person name="Blair M."/>
            <person name="Brick M.A."/>
            <person name="Chovatia M."/>
            <person name="Gepts P."/>
            <person name="Goodstein D.M."/>
            <person name="Gonzales M."/>
            <person name="Hellsten U."/>
            <person name="Hyten D.L."/>
            <person name="Jia G."/>
            <person name="Kelly J.D."/>
            <person name="Kudrna D."/>
            <person name="Lee R."/>
            <person name="Richard M.M."/>
            <person name="Miklas P.N."/>
            <person name="Osorno J.M."/>
            <person name="Rodrigues J."/>
            <person name="Thareau V."/>
            <person name="Urrea C.A."/>
            <person name="Wang M."/>
            <person name="Yu Y."/>
            <person name="Zhang M."/>
            <person name="Wing R.A."/>
            <person name="Cregan P.B."/>
            <person name="Rokhsar D.S."/>
            <person name="Jackson S.A."/>
        </authorList>
    </citation>
    <scope>NUCLEOTIDE SEQUENCE [LARGE SCALE GENOMIC DNA]</scope>
    <source>
        <strain evidence="2">cv. G19833</strain>
    </source>
</reference>
<dbReference type="OrthoDB" id="1431999at2759"/>
<sequence length="80" mass="8842">MSSNPGPWSFICDFNVVLGSQEHRGSNFVARLPVKEFGAWIDGNHLHYFPTIGSLYTWTNGRLGSARIDKRLDGAGCISD</sequence>
<dbReference type="Gramene" id="ESW29779">
    <property type="protein sequence ID" value="ESW29779"/>
    <property type="gene ID" value="PHAVU_002G098400g"/>
</dbReference>
<evidence type="ECO:0000313" key="1">
    <source>
        <dbReference type="EMBL" id="ESW29779.1"/>
    </source>
</evidence>
<proteinExistence type="predicted"/>
<evidence type="ECO:0000313" key="2">
    <source>
        <dbReference type="Proteomes" id="UP000000226"/>
    </source>
</evidence>
<accession>V7CI38</accession>
<dbReference type="Proteomes" id="UP000000226">
    <property type="component" value="Chromosome 2"/>
</dbReference>
<name>V7CI38_PHAVU</name>